<dbReference type="GO" id="GO:0004614">
    <property type="term" value="F:phosphoglucomutase activity"/>
    <property type="evidence" value="ECO:0007669"/>
    <property type="project" value="UniProtKB-EC"/>
</dbReference>
<dbReference type="Pfam" id="PF00408">
    <property type="entry name" value="PGM_PMM_IV"/>
    <property type="match status" value="1"/>
</dbReference>
<accession>A0A6V6XZ13</accession>
<evidence type="ECO:0000256" key="2">
    <source>
        <dbReference type="ARBA" id="ARBA00001946"/>
    </source>
</evidence>
<dbReference type="InterPro" id="IPR016066">
    <property type="entry name" value="A-D-PHexomutase_CS"/>
</dbReference>
<dbReference type="InterPro" id="IPR036900">
    <property type="entry name" value="A-D-PHexomutase_C_sf"/>
</dbReference>
<dbReference type="CDD" id="cd05799">
    <property type="entry name" value="PGM2"/>
    <property type="match status" value="1"/>
</dbReference>
<dbReference type="Pfam" id="PF02879">
    <property type="entry name" value="PGM_PMM_II"/>
    <property type="match status" value="1"/>
</dbReference>
<evidence type="ECO:0000259" key="16">
    <source>
        <dbReference type="Pfam" id="PF02878"/>
    </source>
</evidence>
<dbReference type="Gene3D" id="3.30.310.50">
    <property type="entry name" value="Alpha-D-phosphohexomutase, C-terminal domain"/>
    <property type="match status" value="1"/>
</dbReference>
<evidence type="ECO:0000256" key="11">
    <source>
        <dbReference type="ARBA" id="ARBA00039995"/>
    </source>
</evidence>
<dbReference type="AlphaFoldDB" id="A0A6V6XZ13"/>
<proteinExistence type="inferred from homology"/>
<comment type="pathway">
    <text evidence="3">Glycolipid metabolism; diglucosyl-diacylglycerol biosynthesis.</text>
</comment>
<dbReference type="GO" id="GO:0005975">
    <property type="term" value="P:carbohydrate metabolic process"/>
    <property type="evidence" value="ECO:0007669"/>
    <property type="project" value="InterPro"/>
</dbReference>
<dbReference type="EC" id="5.4.2.2" evidence="6"/>
<keyword evidence="7" id="KW-0597">Phosphoprotein</keyword>
<reference evidence="19 20" key="1">
    <citation type="submission" date="2020-06" db="EMBL/GenBank/DDBJ databases">
        <authorList>
            <person name="Criscuolo A."/>
        </authorList>
    </citation>
    <scope>NUCLEOTIDE SEQUENCE [LARGE SCALE GENOMIC DNA]</scope>
    <source>
        <strain evidence="19">1804121828</strain>
    </source>
</reference>
<comment type="catalytic activity">
    <reaction evidence="1">
        <text>alpha-D-glucose 1-phosphate = alpha-D-glucose 6-phosphate</text>
        <dbReference type="Rhea" id="RHEA:23536"/>
        <dbReference type="ChEBI" id="CHEBI:58225"/>
        <dbReference type="ChEBI" id="CHEBI:58601"/>
        <dbReference type="EC" id="5.4.2.2"/>
    </reaction>
</comment>
<dbReference type="PRINTS" id="PR00509">
    <property type="entry name" value="PGMPMM"/>
</dbReference>
<evidence type="ECO:0000313" key="20">
    <source>
        <dbReference type="Proteomes" id="UP000586454"/>
    </source>
</evidence>
<keyword evidence="9 14" id="KW-0460">Magnesium</keyword>
<feature type="domain" description="Alpha-D-phosphohexomutase alpha/beta/alpha" evidence="16">
    <location>
        <begin position="41"/>
        <end position="177"/>
    </location>
</feature>
<evidence type="ECO:0000256" key="12">
    <source>
        <dbReference type="ARBA" id="ARBA00041398"/>
    </source>
</evidence>
<keyword evidence="10" id="KW-0413">Isomerase</keyword>
<comment type="similarity">
    <text evidence="5 14">Belongs to the phosphohexose mutase family.</text>
</comment>
<feature type="domain" description="Alpha-D-phosphohexomutase alpha/beta/alpha" evidence="17">
    <location>
        <begin position="220"/>
        <end position="310"/>
    </location>
</feature>
<dbReference type="Proteomes" id="UP000586454">
    <property type="component" value="Unassembled WGS sequence"/>
</dbReference>
<evidence type="ECO:0000259" key="15">
    <source>
        <dbReference type="Pfam" id="PF00408"/>
    </source>
</evidence>
<dbReference type="EMBL" id="CAIJCS010000014">
    <property type="protein sequence ID" value="CAC9924383.1"/>
    <property type="molecule type" value="Genomic_DNA"/>
</dbReference>
<dbReference type="Pfam" id="PF02878">
    <property type="entry name" value="PGM_PMM_I"/>
    <property type="match status" value="1"/>
</dbReference>
<evidence type="ECO:0000256" key="1">
    <source>
        <dbReference type="ARBA" id="ARBA00000443"/>
    </source>
</evidence>
<evidence type="ECO:0000256" key="4">
    <source>
        <dbReference type="ARBA" id="ARBA00005189"/>
    </source>
</evidence>
<comment type="caution">
    <text evidence="19">The sequence shown here is derived from an EMBL/GenBank/DDBJ whole genome shotgun (WGS) entry which is preliminary data.</text>
</comment>
<evidence type="ECO:0000256" key="14">
    <source>
        <dbReference type="RuleBase" id="RU004326"/>
    </source>
</evidence>
<dbReference type="InterPro" id="IPR005845">
    <property type="entry name" value="A-D-PHexomutase_a/b/a-II"/>
</dbReference>
<gene>
    <name evidence="19" type="ORF">PEPNEM18_00238</name>
</gene>
<evidence type="ECO:0000256" key="7">
    <source>
        <dbReference type="ARBA" id="ARBA00022553"/>
    </source>
</evidence>
<dbReference type="RefSeq" id="WP_180498421.1">
    <property type="nucleotide sequence ID" value="NZ_CAIJCS010000014.1"/>
</dbReference>
<keyword evidence="8 14" id="KW-0479">Metal-binding</keyword>
<evidence type="ECO:0000256" key="8">
    <source>
        <dbReference type="ARBA" id="ARBA00022723"/>
    </source>
</evidence>
<dbReference type="Pfam" id="PF02880">
    <property type="entry name" value="PGM_PMM_III"/>
    <property type="match status" value="1"/>
</dbReference>
<feature type="domain" description="Alpha-D-phosphohexomutase alpha/beta/alpha" evidence="18">
    <location>
        <begin position="320"/>
        <end position="445"/>
    </location>
</feature>
<dbReference type="PROSITE" id="PS00710">
    <property type="entry name" value="PGM_PMM"/>
    <property type="match status" value="1"/>
</dbReference>
<dbReference type="InterPro" id="IPR005844">
    <property type="entry name" value="A-D-PHexomutase_a/b/a-I"/>
</dbReference>
<evidence type="ECO:0000256" key="10">
    <source>
        <dbReference type="ARBA" id="ARBA00023235"/>
    </source>
</evidence>
<evidence type="ECO:0000256" key="3">
    <source>
        <dbReference type="ARBA" id="ARBA00005164"/>
    </source>
</evidence>
<dbReference type="PANTHER" id="PTHR45745:SF1">
    <property type="entry name" value="PHOSPHOGLUCOMUTASE 2B-RELATED"/>
    <property type="match status" value="1"/>
</dbReference>
<dbReference type="PANTHER" id="PTHR45745">
    <property type="entry name" value="PHOSPHOMANNOMUTASE 45A"/>
    <property type="match status" value="1"/>
</dbReference>
<evidence type="ECO:0000256" key="13">
    <source>
        <dbReference type="ARBA" id="ARBA00041467"/>
    </source>
</evidence>
<dbReference type="InterPro" id="IPR016055">
    <property type="entry name" value="A-D-PHexomutase_a/b/a-I/II/III"/>
</dbReference>
<dbReference type="GO" id="GO:0008973">
    <property type="term" value="F:phosphopentomutase activity"/>
    <property type="evidence" value="ECO:0007669"/>
    <property type="project" value="TreeGrafter"/>
</dbReference>
<feature type="domain" description="Alpha-D-phosphohexomutase C-terminal" evidence="15">
    <location>
        <begin position="498"/>
        <end position="537"/>
    </location>
</feature>
<dbReference type="InterPro" id="IPR005843">
    <property type="entry name" value="A-D-PHexomutase_C"/>
</dbReference>
<name>A0A6V6XZ13_9FIRM</name>
<evidence type="ECO:0000256" key="9">
    <source>
        <dbReference type="ARBA" id="ARBA00022842"/>
    </source>
</evidence>
<evidence type="ECO:0000259" key="18">
    <source>
        <dbReference type="Pfam" id="PF02880"/>
    </source>
</evidence>
<evidence type="ECO:0000259" key="17">
    <source>
        <dbReference type="Pfam" id="PF02879"/>
    </source>
</evidence>
<sequence>MDIQDRISMWKSLDHVSEEDLKRLETMSEAECEESFYKELSFGTAGLRGKIGPGTNCMNEQVIARATRGLAEVIASRGEEAKKRGVAIGWDVRERSETFMRVAASVLASQGVHAYIYADIRPTPMVSFAVRELGTQAGVMITASHNPREYNGYKVYWEEGSQIRDDMADEISKAIDAFDYNVWAEKSFEDYEREGLIHTIDEEVEEKYYRLTLEKALEKDIDKDISIVYTPLNGVGNLPVRRVFKTRGFDNVHLVEEQVEPDPTFKSVGYPNPEDLNAFQKSVELGEKIDADILIATDPDCDRVAMMAKDATGTFVPFSGNQIGALLIDYILSRRKVHGTIPANGAMVQSIVSGDLTRVVAEYYGVDMYMSLTGFKNICAPANEWDSTKEHEFLFGFEESIGYVYGDHVRDKDGVVSSMMIAEMAAYYLQKGIRLPEVMESLYERHGYYAEKLLSFVREGQEGQEEIAWMMKDLRENPLASVKSLKVSEIIDYKDGVEGIGASNVLEYHLDDGSRFSIRPSGTEPKIKLYIYTHDSSEQRAKEKIDWILDVVTRRLNLS</sequence>
<dbReference type="SUPFAM" id="SSF55957">
    <property type="entry name" value="Phosphoglucomutase, C-terminal domain"/>
    <property type="match status" value="1"/>
</dbReference>
<dbReference type="GO" id="GO:0000287">
    <property type="term" value="F:magnesium ion binding"/>
    <property type="evidence" value="ECO:0007669"/>
    <property type="project" value="InterPro"/>
</dbReference>
<dbReference type="SUPFAM" id="SSF53738">
    <property type="entry name" value="Phosphoglucomutase, first 3 domains"/>
    <property type="match status" value="3"/>
</dbReference>
<keyword evidence="20" id="KW-1185">Reference proteome</keyword>
<evidence type="ECO:0000256" key="5">
    <source>
        <dbReference type="ARBA" id="ARBA00010231"/>
    </source>
</evidence>
<dbReference type="InterPro" id="IPR005841">
    <property type="entry name" value="Alpha-D-phosphohexomutase_SF"/>
</dbReference>
<dbReference type="Gene3D" id="3.40.120.10">
    <property type="entry name" value="Alpha-D-Glucose-1,6-Bisphosphate, subunit A, domain 3"/>
    <property type="match status" value="3"/>
</dbReference>
<dbReference type="InterPro" id="IPR005846">
    <property type="entry name" value="A-D-PHexomutase_a/b/a-III"/>
</dbReference>
<comment type="pathway">
    <text evidence="4">Lipid metabolism.</text>
</comment>
<organism evidence="19 20">
    <name type="scientific">Aedoeadaptatus nemausensis</name>
    <dbReference type="NCBI Taxonomy" id="2582829"/>
    <lineage>
        <taxon>Bacteria</taxon>
        <taxon>Bacillati</taxon>
        <taxon>Bacillota</taxon>
        <taxon>Tissierellia</taxon>
        <taxon>Tissierellales</taxon>
        <taxon>Peptoniphilaceae</taxon>
        <taxon>Aedoeadaptatus</taxon>
    </lineage>
</organism>
<dbReference type="GO" id="GO:0006166">
    <property type="term" value="P:purine ribonucleoside salvage"/>
    <property type="evidence" value="ECO:0007669"/>
    <property type="project" value="TreeGrafter"/>
</dbReference>
<evidence type="ECO:0000256" key="6">
    <source>
        <dbReference type="ARBA" id="ARBA00012728"/>
    </source>
</evidence>
<evidence type="ECO:0000313" key="19">
    <source>
        <dbReference type="EMBL" id="CAC9924383.1"/>
    </source>
</evidence>
<protein>
    <recommendedName>
        <fullName evidence="11">Phosphoglucomutase</fullName>
        <ecNumber evidence="6">5.4.2.2</ecNumber>
    </recommendedName>
    <alternativeName>
        <fullName evidence="13">Alpha-phosphoglucomutase</fullName>
    </alternativeName>
    <alternativeName>
        <fullName evidence="12">Glucose phosphomutase</fullName>
    </alternativeName>
</protein>
<comment type="cofactor">
    <cofactor evidence="2">
        <name>Mg(2+)</name>
        <dbReference type="ChEBI" id="CHEBI:18420"/>
    </cofactor>
</comment>